<dbReference type="InterPro" id="IPR001347">
    <property type="entry name" value="SIS_dom"/>
</dbReference>
<comment type="caution">
    <text evidence="5">The sequence shown here is derived from an EMBL/GenBank/DDBJ whole genome shotgun (WGS) entry which is preliminary data.</text>
</comment>
<evidence type="ECO:0000256" key="1">
    <source>
        <dbReference type="ARBA" id="ARBA00023015"/>
    </source>
</evidence>
<evidence type="ECO:0000313" key="5">
    <source>
        <dbReference type="EMBL" id="MFC4352267.1"/>
    </source>
</evidence>
<dbReference type="InterPro" id="IPR047640">
    <property type="entry name" value="RpiR-like"/>
</dbReference>
<evidence type="ECO:0000256" key="2">
    <source>
        <dbReference type="ARBA" id="ARBA00023125"/>
    </source>
</evidence>
<evidence type="ECO:0000313" key="6">
    <source>
        <dbReference type="Proteomes" id="UP001595799"/>
    </source>
</evidence>
<dbReference type="InterPro" id="IPR046348">
    <property type="entry name" value="SIS_dom_sf"/>
</dbReference>
<keyword evidence="1" id="KW-0805">Transcription regulation</keyword>
<evidence type="ECO:0000259" key="4">
    <source>
        <dbReference type="PROSITE" id="PS51071"/>
    </source>
</evidence>
<dbReference type="InterPro" id="IPR036388">
    <property type="entry name" value="WH-like_DNA-bd_sf"/>
</dbReference>
<proteinExistence type="predicted"/>
<accession>A0ABV8ULV9</accession>
<dbReference type="EMBL" id="JBHSCW010000006">
    <property type="protein sequence ID" value="MFC4352267.1"/>
    <property type="molecule type" value="Genomic_DNA"/>
</dbReference>
<dbReference type="Pfam" id="PF01380">
    <property type="entry name" value="SIS"/>
    <property type="match status" value="1"/>
</dbReference>
<dbReference type="PANTHER" id="PTHR30514">
    <property type="entry name" value="GLUCOKINASE"/>
    <property type="match status" value="1"/>
</dbReference>
<dbReference type="PROSITE" id="PS51071">
    <property type="entry name" value="HTH_RPIR"/>
    <property type="match status" value="1"/>
</dbReference>
<dbReference type="Gene3D" id="1.10.10.10">
    <property type="entry name" value="Winged helix-like DNA-binding domain superfamily/Winged helix DNA-binding domain"/>
    <property type="match status" value="1"/>
</dbReference>
<dbReference type="InterPro" id="IPR009057">
    <property type="entry name" value="Homeodomain-like_sf"/>
</dbReference>
<dbReference type="PANTHER" id="PTHR30514:SF18">
    <property type="entry name" value="RPIR-FAMILY TRANSCRIPTIONAL REGULATOR"/>
    <property type="match status" value="1"/>
</dbReference>
<dbReference type="Pfam" id="PF01418">
    <property type="entry name" value="HTH_6"/>
    <property type="match status" value="1"/>
</dbReference>
<evidence type="ECO:0000256" key="3">
    <source>
        <dbReference type="ARBA" id="ARBA00023163"/>
    </source>
</evidence>
<dbReference type="InterPro" id="IPR035472">
    <property type="entry name" value="RpiR-like_SIS"/>
</dbReference>
<feature type="domain" description="HTH rpiR-type" evidence="4">
    <location>
        <begin position="19"/>
        <end position="95"/>
    </location>
</feature>
<protein>
    <submittedName>
        <fullName evidence="5">MurR/RpiR family transcriptional regulator</fullName>
    </submittedName>
</protein>
<sequence>MATIEASQAVPQTTSELSAIVEGVRRGDDRRIGRRALGALVLMLEHPHRAAVQNISQIAKETNVDPSTLTRLGQRLGFSGFTELQEVFRRHVAERGLFYSSQTQGLIERNHPGAANGFQDLANEEVGRLLETVAGLDEEEVRRAAELICNAEVVYVMGLRATHAVAYFFTSFASFLRPRIFMLGTSGAAIAEEMAQITDKDVFVPVSFRPYTQITVDACSAMMKRGIPIVSLTDLSSPIAGEGPSHVTLRARGPFYFSSAASNFFVAQILLSAVAQQLGETAINHMGNVETLLKELSIETE</sequence>
<keyword evidence="3" id="KW-0804">Transcription</keyword>
<organism evidence="5 6">
    <name type="scientific">Fodinicurvata halophila</name>
    <dbReference type="NCBI Taxonomy" id="1419723"/>
    <lineage>
        <taxon>Bacteria</taxon>
        <taxon>Pseudomonadati</taxon>
        <taxon>Pseudomonadota</taxon>
        <taxon>Alphaproteobacteria</taxon>
        <taxon>Rhodospirillales</taxon>
        <taxon>Rhodovibrionaceae</taxon>
        <taxon>Fodinicurvata</taxon>
    </lineage>
</organism>
<name>A0ABV8ULV9_9PROT</name>
<dbReference type="SUPFAM" id="SSF46689">
    <property type="entry name" value="Homeodomain-like"/>
    <property type="match status" value="1"/>
</dbReference>
<gene>
    <name evidence="5" type="ORF">ACFOW6_12020</name>
</gene>
<dbReference type="RefSeq" id="WP_382422613.1">
    <property type="nucleotide sequence ID" value="NZ_JBHSCW010000006.1"/>
</dbReference>
<keyword evidence="2" id="KW-0238">DNA-binding</keyword>
<dbReference type="InterPro" id="IPR000281">
    <property type="entry name" value="HTH_RpiR"/>
</dbReference>
<dbReference type="CDD" id="cd05013">
    <property type="entry name" value="SIS_RpiR"/>
    <property type="match status" value="1"/>
</dbReference>
<keyword evidence="6" id="KW-1185">Reference proteome</keyword>
<reference evidence="6" key="1">
    <citation type="journal article" date="2019" name="Int. J. Syst. Evol. Microbiol.">
        <title>The Global Catalogue of Microorganisms (GCM) 10K type strain sequencing project: providing services to taxonomists for standard genome sequencing and annotation.</title>
        <authorList>
            <consortium name="The Broad Institute Genomics Platform"/>
            <consortium name="The Broad Institute Genome Sequencing Center for Infectious Disease"/>
            <person name="Wu L."/>
            <person name="Ma J."/>
        </authorList>
    </citation>
    <scope>NUCLEOTIDE SEQUENCE [LARGE SCALE GENOMIC DNA]</scope>
    <source>
        <strain evidence="6">CECT 8472</strain>
    </source>
</reference>
<dbReference type="Proteomes" id="UP001595799">
    <property type="component" value="Unassembled WGS sequence"/>
</dbReference>
<dbReference type="Gene3D" id="3.40.50.10490">
    <property type="entry name" value="Glucose-6-phosphate isomerase like protein, domain 1"/>
    <property type="match status" value="1"/>
</dbReference>
<dbReference type="SUPFAM" id="SSF53697">
    <property type="entry name" value="SIS domain"/>
    <property type="match status" value="1"/>
</dbReference>